<dbReference type="CDD" id="cd02245">
    <property type="entry name" value="cupin_7S_vicilin-like_C"/>
    <property type="match status" value="1"/>
</dbReference>
<keyword evidence="5" id="KW-1185">Reference proteome</keyword>
<dbReference type="Proteomes" id="UP000188268">
    <property type="component" value="Unassembled WGS sequence"/>
</dbReference>
<feature type="compositionally biased region" description="Basic and acidic residues" evidence="2">
    <location>
        <begin position="589"/>
        <end position="612"/>
    </location>
</feature>
<reference evidence="4 5" key="1">
    <citation type="submission" date="2013-09" db="EMBL/GenBank/DDBJ databases">
        <title>Corchorus capsularis genome sequencing.</title>
        <authorList>
            <person name="Alam M."/>
            <person name="Haque M.S."/>
            <person name="Islam M.S."/>
            <person name="Emdad E.M."/>
            <person name="Islam M.M."/>
            <person name="Ahmed B."/>
            <person name="Halim A."/>
            <person name="Hossen Q.M.M."/>
            <person name="Hossain M.Z."/>
            <person name="Ahmed R."/>
            <person name="Khan M.M."/>
            <person name="Islam R."/>
            <person name="Rashid M.M."/>
            <person name="Khan S.A."/>
            <person name="Rahman M.S."/>
            <person name="Alam M."/>
        </authorList>
    </citation>
    <scope>NUCLEOTIDE SEQUENCE [LARGE SCALE GENOMIC DNA]</scope>
    <source>
        <strain evidence="5">cv. CVL-1</strain>
        <tissue evidence="4">Whole seedling</tissue>
    </source>
</reference>
<dbReference type="CDD" id="cd02244">
    <property type="entry name" value="cupin_7S_vicilin-like_N"/>
    <property type="match status" value="1"/>
</dbReference>
<evidence type="ECO:0000259" key="3">
    <source>
        <dbReference type="SMART" id="SM00835"/>
    </source>
</evidence>
<protein>
    <submittedName>
        <fullName evidence="4">Cupin 1</fullName>
    </submittedName>
</protein>
<dbReference type="SUPFAM" id="SSF51182">
    <property type="entry name" value="RmlC-like cupins"/>
    <property type="match status" value="1"/>
</dbReference>
<keyword evidence="1" id="KW-0732">Signal</keyword>
<accession>A0A1R3GFM0</accession>
<feature type="compositionally biased region" description="Basic and acidic residues" evidence="2">
    <location>
        <begin position="431"/>
        <end position="582"/>
    </location>
</feature>
<dbReference type="AlphaFoldDB" id="A0A1R3GFM0"/>
<proteinExistence type="predicted"/>
<dbReference type="OMA" id="HFITMSP"/>
<dbReference type="SMART" id="SM00835">
    <property type="entry name" value="Cupin_1"/>
    <property type="match status" value="2"/>
</dbReference>
<gene>
    <name evidence="4" type="ORF">CCACVL1_26208</name>
</gene>
<evidence type="ECO:0000313" key="4">
    <source>
        <dbReference type="EMBL" id="OMO56872.1"/>
    </source>
</evidence>
<dbReference type="Gramene" id="OMO56872">
    <property type="protein sequence ID" value="OMO56872"/>
    <property type="gene ID" value="CCACVL1_26208"/>
</dbReference>
<feature type="domain" description="Cupin type-1" evidence="3">
    <location>
        <begin position="49"/>
        <end position="194"/>
    </location>
</feature>
<sequence>MSKKGNLILIPFSLLSVFCIILALFSINAKASFADASALGILVPRQWRLPLVETEFGEISAVKVTDGRKGSFHLQFITLEPNSLFLPVLLHADMVFYVHTGKGTLSWSDGDNEIRNMNIRKGDIYRLPPGSVFYLQSSLEPERERLRIYSIFSNTDQDIYDPSIGAYSSINDLLFGFDPKVLQAAFKVPEEVIMEMMQATKPPAIVHAVSEKKKNLCQWQARLLKAFLGSNRDSFETINGKKKLKPYNILEAKPDFENCNGWSLTVDKHPSRLLKDTNIGVFMVNLTNGAMMGPHWNPRASEIAIVLHGQGMIRVICSSTAKESECKNLRFRVKEGDVFAVPRFHPMAQMSFNNDSFVFMGFSTSTARNHPQFLAGKNSVLQFLDKSILAVTFNVTNTTLDQLLTPQKEAVILECTSCAEQEESKMEEEIERERQEEEARKREEEEARKREEEEARKREEEEARKREEEEARKREEEEARKREEEEAREREEEEARAREEEEARRRKEEEEARRREEEEEEARRREEEEEGRRTKEEEARRQEKERQRRAEEEEEARREEEERQRRAEEEAARRQEEERQTEAEEEEEAARRQEEERQRRAEKEARRERERQEEEPEEGGYEGERRGRKKVWKI</sequence>
<dbReference type="InterPro" id="IPR006045">
    <property type="entry name" value="Cupin_1"/>
</dbReference>
<dbReference type="OrthoDB" id="1932894at2759"/>
<feature type="domain" description="Cupin type-1" evidence="3">
    <location>
        <begin position="247"/>
        <end position="401"/>
    </location>
</feature>
<comment type="caution">
    <text evidence="4">The sequence shown here is derived from an EMBL/GenBank/DDBJ whole genome shotgun (WGS) entry which is preliminary data.</text>
</comment>
<dbReference type="STRING" id="210143.A0A1R3GFM0"/>
<name>A0A1R3GFM0_COCAP</name>
<dbReference type="InterPro" id="IPR014710">
    <property type="entry name" value="RmlC-like_jellyroll"/>
</dbReference>
<evidence type="ECO:0000313" key="5">
    <source>
        <dbReference type="Proteomes" id="UP000188268"/>
    </source>
</evidence>
<dbReference type="Gene3D" id="2.60.120.10">
    <property type="entry name" value="Jelly Rolls"/>
    <property type="match status" value="2"/>
</dbReference>
<dbReference type="InterPro" id="IPR011051">
    <property type="entry name" value="RmlC_Cupin_sf"/>
</dbReference>
<dbReference type="PANTHER" id="PTHR31189:SF7">
    <property type="entry name" value="OS03G0197300 PROTEIN"/>
    <property type="match status" value="1"/>
</dbReference>
<evidence type="ECO:0000256" key="1">
    <source>
        <dbReference type="ARBA" id="ARBA00022729"/>
    </source>
</evidence>
<evidence type="ECO:0000256" key="2">
    <source>
        <dbReference type="SAM" id="MobiDB-lite"/>
    </source>
</evidence>
<feature type="region of interest" description="Disordered" evidence="2">
    <location>
        <begin position="419"/>
        <end position="634"/>
    </location>
</feature>
<dbReference type="Pfam" id="PF00190">
    <property type="entry name" value="Cupin_1"/>
    <property type="match status" value="2"/>
</dbReference>
<dbReference type="EMBL" id="AWWV01014446">
    <property type="protein sequence ID" value="OMO56872.1"/>
    <property type="molecule type" value="Genomic_DNA"/>
</dbReference>
<dbReference type="InterPro" id="IPR050253">
    <property type="entry name" value="Seed_Storage-Functional"/>
</dbReference>
<organism evidence="4 5">
    <name type="scientific">Corchorus capsularis</name>
    <name type="common">Jute</name>
    <dbReference type="NCBI Taxonomy" id="210143"/>
    <lineage>
        <taxon>Eukaryota</taxon>
        <taxon>Viridiplantae</taxon>
        <taxon>Streptophyta</taxon>
        <taxon>Embryophyta</taxon>
        <taxon>Tracheophyta</taxon>
        <taxon>Spermatophyta</taxon>
        <taxon>Magnoliopsida</taxon>
        <taxon>eudicotyledons</taxon>
        <taxon>Gunneridae</taxon>
        <taxon>Pentapetalae</taxon>
        <taxon>rosids</taxon>
        <taxon>malvids</taxon>
        <taxon>Malvales</taxon>
        <taxon>Malvaceae</taxon>
        <taxon>Grewioideae</taxon>
        <taxon>Apeibeae</taxon>
        <taxon>Corchorus</taxon>
    </lineage>
</organism>
<dbReference type="PANTHER" id="PTHR31189">
    <property type="entry name" value="OS03G0336100 PROTEIN-RELATED"/>
    <property type="match status" value="1"/>
</dbReference>